<dbReference type="PROSITE" id="PS50097">
    <property type="entry name" value="BTB"/>
    <property type="match status" value="1"/>
</dbReference>
<dbReference type="GO" id="GO:0048666">
    <property type="term" value="P:neuron development"/>
    <property type="evidence" value="ECO:0007669"/>
    <property type="project" value="UniProtKB-ARBA"/>
</dbReference>
<keyword evidence="3" id="KW-0677">Repeat</keyword>
<feature type="region of interest" description="Disordered" evidence="8">
    <location>
        <begin position="586"/>
        <end position="626"/>
    </location>
</feature>
<dbReference type="Proteomes" id="UP000037069">
    <property type="component" value="Unassembled WGS sequence"/>
</dbReference>
<dbReference type="InterPro" id="IPR000210">
    <property type="entry name" value="BTB/POZ_dom"/>
</dbReference>
<evidence type="ECO:0000256" key="6">
    <source>
        <dbReference type="ARBA" id="ARBA00023242"/>
    </source>
</evidence>
<dbReference type="SMART" id="SM00355">
    <property type="entry name" value="ZnF_C2H2"/>
    <property type="match status" value="4"/>
</dbReference>
<evidence type="ECO:0000259" key="10">
    <source>
        <dbReference type="PROSITE" id="PS50157"/>
    </source>
</evidence>
<feature type="compositionally biased region" description="Polar residues" evidence="8">
    <location>
        <begin position="241"/>
        <end position="257"/>
    </location>
</feature>
<feature type="compositionally biased region" description="Low complexity" evidence="8">
    <location>
        <begin position="97"/>
        <end position="108"/>
    </location>
</feature>
<feature type="compositionally biased region" description="Gly residues" evidence="8">
    <location>
        <begin position="768"/>
        <end position="781"/>
    </location>
</feature>
<feature type="compositionally biased region" description="Polar residues" evidence="8">
    <location>
        <begin position="393"/>
        <end position="402"/>
    </location>
</feature>
<dbReference type="PROSITE" id="PS50157">
    <property type="entry name" value="ZINC_FINGER_C2H2_2"/>
    <property type="match status" value="4"/>
</dbReference>
<feature type="region of interest" description="Disordered" evidence="8">
    <location>
        <begin position="173"/>
        <end position="201"/>
    </location>
</feature>
<evidence type="ECO:0000256" key="4">
    <source>
        <dbReference type="ARBA" id="ARBA00022771"/>
    </source>
</evidence>
<feature type="compositionally biased region" description="Basic and acidic residues" evidence="8">
    <location>
        <begin position="274"/>
        <end position="286"/>
    </location>
</feature>
<feature type="compositionally biased region" description="Low complexity" evidence="8">
    <location>
        <begin position="607"/>
        <end position="620"/>
    </location>
</feature>
<dbReference type="PROSITE" id="PS00028">
    <property type="entry name" value="ZINC_FINGER_C2H2_1"/>
    <property type="match status" value="4"/>
</dbReference>
<evidence type="ECO:0000259" key="9">
    <source>
        <dbReference type="PROSITE" id="PS50097"/>
    </source>
</evidence>
<keyword evidence="6" id="KW-0539">Nucleus</keyword>
<feature type="domain" description="BTB" evidence="9">
    <location>
        <begin position="1"/>
        <end position="40"/>
    </location>
</feature>
<comment type="subcellular location">
    <subcellularLocation>
        <location evidence="1">Nucleus</location>
    </subcellularLocation>
</comment>
<dbReference type="GO" id="GO:0008270">
    <property type="term" value="F:zinc ion binding"/>
    <property type="evidence" value="ECO:0007669"/>
    <property type="project" value="UniProtKB-KW"/>
</dbReference>
<dbReference type="GO" id="GO:0048513">
    <property type="term" value="P:animal organ development"/>
    <property type="evidence" value="ECO:0007669"/>
    <property type="project" value="UniProtKB-ARBA"/>
</dbReference>
<feature type="compositionally biased region" description="Gly residues" evidence="8">
    <location>
        <begin position="377"/>
        <end position="388"/>
    </location>
</feature>
<reference evidence="11 12" key="1">
    <citation type="journal article" date="2015" name="Nat. Commun.">
        <title>Lucilia cuprina genome unlocks parasitic fly biology to underpin future interventions.</title>
        <authorList>
            <person name="Anstead C.A."/>
            <person name="Korhonen P.K."/>
            <person name="Young N.D."/>
            <person name="Hall R.S."/>
            <person name="Jex A.R."/>
            <person name="Murali S.C."/>
            <person name="Hughes D.S."/>
            <person name="Lee S.F."/>
            <person name="Perry T."/>
            <person name="Stroehlein A.J."/>
            <person name="Ansell B.R."/>
            <person name="Breugelmans B."/>
            <person name="Hofmann A."/>
            <person name="Qu J."/>
            <person name="Dugan S."/>
            <person name="Lee S.L."/>
            <person name="Chao H."/>
            <person name="Dinh H."/>
            <person name="Han Y."/>
            <person name="Doddapaneni H.V."/>
            <person name="Worley K.C."/>
            <person name="Muzny D.M."/>
            <person name="Ioannidis P."/>
            <person name="Waterhouse R.M."/>
            <person name="Zdobnov E.M."/>
            <person name="James P.J."/>
            <person name="Bagnall N.H."/>
            <person name="Kotze A.C."/>
            <person name="Gibbs R.A."/>
            <person name="Richards S."/>
            <person name="Batterham P."/>
            <person name="Gasser R.B."/>
        </authorList>
    </citation>
    <scope>NUCLEOTIDE SEQUENCE [LARGE SCALE GENOMIC DNA]</scope>
    <source>
        <strain evidence="11 12">LS</strain>
        <tissue evidence="11">Full body</tissue>
    </source>
</reference>
<feature type="compositionally biased region" description="Basic and acidic residues" evidence="8">
    <location>
        <begin position="69"/>
        <end position="79"/>
    </location>
</feature>
<feature type="compositionally biased region" description="Gly residues" evidence="8">
    <location>
        <begin position="259"/>
        <end position="272"/>
    </location>
</feature>
<keyword evidence="4 7" id="KW-0863">Zinc-finger</keyword>
<dbReference type="PANTHER" id="PTHR23110">
    <property type="entry name" value="BTB DOMAIN TRANSCRIPTION FACTOR"/>
    <property type="match status" value="1"/>
</dbReference>
<feature type="region of interest" description="Disordered" evidence="8">
    <location>
        <begin position="487"/>
        <end position="510"/>
    </location>
</feature>
<feature type="region of interest" description="Disordered" evidence="8">
    <location>
        <begin position="216"/>
        <end position="317"/>
    </location>
</feature>
<feature type="compositionally biased region" description="Gly residues" evidence="8">
    <location>
        <begin position="586"/>
        <end position="606"/>
    </location>
</feature>
<evidence type="ECO:0000256" key="3">
    <source>
        <dbReference type="ARBA" id="ARBA00022737"/>
    </source>
</evidence>
<name>A0A0L0C1S8_LUCCU</name>
<keyword evidence="5" id="KW-0862">Zinc</keyword>
<keyword evidence="12" id="KW-1185">Reference proteome</keyword>
<feature type="region of interest" description="Disordered" evidence="8">
    <location>
        <begin position="750"/>
        <end position="781"/>
    </location>
</feature>
<dbReference type="GO" id="GO:0005634">
    <property type="term" value="C:nucleus"/>
    <property type="evidence" value="ECO:0007669"/>
    <property type="project" value="UniProtKB-SubCell"/>
</dbReference>
<dbReference type="Pfam" id="PF00096">
    <property type="entry name" value="zf-C2H2"/>
    <property type="match status" value="2"/>
</dbReference>
<dbReference type="FunFam" id="3.30.160.60:FF:000557">
    <property type="entry name" value="zinc finger and SCAN domain-containing protein 29"/>
    <property type="match status" value="1"/>
</dbReference>
<comment type="caution">
    <text evidence="11">The sequence shown here is derived from an EMBL/GenBank/DDBJ whole genome shotgun (WGS) entry which is preliminary data.</text>
</comment>
<dbReference type="FunFam" id="3.30.160.60:FF:000145">
    <property type="entry name" value="Zinc finger protein 574"/>
    <property type="match status" value="1"/>
</dbReference>
<dbReference type="InterPro" id="IPR036236">
    <property type="entry name" value="Znf_C2H2_sf"/>
</dbReference>
<dbReference type="Gene3D" id="3.30.710.10">
    <property type="entry name" value="Potassium Channel Kv1.1, Chain A"/>
    <property type="match status" value="1"/>
</dbReference>
<proteinExistence type="predicted"/>
<dbReference type="Gene3D" id="3.30.160.60">
    <property type="entry name" value="Classic Zinc Finger"/>
    <property type="match status" value="3"/>
</dbReference>
<feature type="region of interest" description="Disordered" evidence="8">
    <location>
        <begin position="370"/>
        <end position="448"/>
    </location>
</feature>
<feature type="compositionally biased region" description="Basic and acidic residues" evidence="8">
    <location>
        <begin position="294"/>
        <end position="305"/>
    </location>
</feature>
<evidence type="ECO:0000313" key="12">
    <source>
        <dbReference type="Proteomes" id="UP000037069"/>
    </source>
</evidence>
<gene>
    <name evidence="11" type="ORF">FF38_00848</name>
</gene>
<dbReference type="GO" id="GO:0003006">
    <property type="term" value="P:developmental process involved in reproduction"/>
    <property type="evidence" value="ECO:0007669"/>
    <property type="project" value="UniProtKB-ARBA"/>
</dbReference>
<dbReference type="SUPFAM" id="SSF54695">
    <property type="entry name" value="POZ domain"/>
    <property type="match status" value="1"/>
</dbReference>
<evidence type="ECO:0000256" key="2">
    <source>
        <dbReference type="ARBA" id="ARBA00022723"/>
    </source>
</evidence>
<dbReference type="Pfam" id="PF00651">
    <property type="entry name" value="BTB"/>
    <property type="match status" value="1"/>
</dbReference>
<feature type="compositionally biased region" description="Polar residues" evidence="8">
    <location>
        <begin position="431"/>
        <end position="442"/>
    </location>
</feature>
<feature type="non-terminal residue" evidence="11">
    <location>
        <position position="1"/>
    </location>
</feature>
<accession>A0A0L0C1S8</accession>
<dbReference type="SUPFAM" id="SSF57667">
    <property type="entry name" value="beta-beta-alpha zinc fingers"/>
    <property type="match status" value="2"/>
</dbReference>
<dbReference type="OMA" id="FLRCELM"/>
<feature type="domain" description="C2H2-type" evidence="10">
    <location>
        <begin position="824"/>
        <end position="851"/>
    </location>
</feature>
<dbReference type="InterPro" id="IPR051095">
    <property type="entry name" value="Dros_DevTransReg"/>
</dbReference>
<dbReference type="GO" id="GO:0006357">
    <property type="term" value="P:regulation of transcription by RNA polymerase II"/>
    <property type="evidence" value="ECO:0007669"/>
    <property type="project" value="TreeGrafter"/>
</dbReference>
<dbReference type="InterPro" id="IPR013087">
    <property type="entry name" value="Znf_C2H2_type"/>
</dbReference>
<sequence>QSLFLDHPEKHPIVILKDVRFAELQTLVEFMYKGEVNVQYCQLSALLKTAESLKVKGLAEMTNQNTTLREPEREPERLRPHSQPCKRSNSCDSPVDATLSGPSTSGATSSAAAAAASTQHAAALAASALTSASNAASSTSATTNATTCTIAPSATSLVAAAFSSSSSLSSHLASSVSSKREHASERCSPSPPKRLHGKHEQDTTLLPLDLYQRRLEQHQQQEDTKENAIVNNNNTNEKQRSTTPHTTSGTIQKHSNTSEGGGGGGSGSGASGEGNKKRDDLERDSARSFNSPDRLARHDVNRPIDETMGGEGISGGVEKIEDVEDVEYGDEEMELDDDGDNNSEDVCLNMKIRSSSLAAALVSPQLTAAQRGLDSSGHGGSGVSGTEGGVDSARSTPLTTTIPMAFDTHSQRPASRSSREGSGLDRPSSRGGLTSLPSTSASAMAGGLSPASSTAAALGLHSDTVPGPSGLGPVQSVPLSLKKEIDCSEDDNSNSRHHLQPRSASASGVLGGELDYRTPHESLDLQYDIVVFAQILKYFDFLRCELMLDAKHFFIFTMGDDEDEKKLMLDFCLVLLQETSDSPHGLGGIANTGGGSGSGGGGGGSLAGSSSATTSNTASSYVHEQPQTPPPFTCVYCGASFPHQNKLTRHILSHSLKTLEYRETATHALLHPHLLGHDLNMSPLAYQMNAAMASASGDAQDQAAAVAAAVAMDMDFAAALAAAGGCPFPSLASCTARGLDLDGSGGLGGSGGGGVGGGSSSSSRTGRDGVGGGNSSASGNGGCPSSSLSLLSGAGSSTSAAAAAVAAAAAASSSASSNDPNSVVLCKFCGKSFPDVTSLITHLPIHTGDRPFKCEFCGKAFKLRHHMKDHCRVHTGERPFRCQMCGKTFSRSTILKAHEKTHFPKYARKFLSPSPVDTKDELPQ</sequence>
<evidence type="ECO:0000256" key="1">
    <source>
        <dbReference type="ARBA" id="ARBA00004123"/>
    </source>
</evidence>
<evidence type="ECO:0000313" key="11">
    <source>
        <dbReference type="EMBL" id="KNC26308.1"/>
    </source>
</evidence>
<feature type="domain" description="C2H2-type" evidence="10">
    <location>
        <begin position="880"/>
        <end position="907"/>
    </location>
</feature>
<dbReference type="InterPro" id="IPR011333">
    <property type="entry name" value="SKP1/BTB/POZ_sf"/>
</dbReference>
<feature type="domain" description="C2H2-type" evidence="10">
    <location>
        <begin position="852"/>
        <end position="879"/>
    </location>
</feature>
<dbReference type="EMBL" id="JRES01000996">
    <property type="protein sequence ID" value="KNC26308.1"/>
    <property type="molecule type" value="Genomic_DNA"/>
</dbReference>
<dbReference type="PANTHER" id="PTHR23110:SF104">
    <property type="entry name" value="MATERNAL GENE REQUIRED FOR MEIOSIS, ISOFORM H"/>
    <property type="match status" value="1"/>
</dbReference>
<dbReference type="OrthoDB" id="10261408at2759"/>
<feature type="compositionally biased region" description="Basic and acidic residues" evidence="8">
    <location>
        <begin position="216"/>
        <end position="226"/>
    </location>
</feature>
<evidence type="ECO:0000256" key="7">
    <source>
        <dbReference type="PROSITE-ProRule" id="PRU00042"/>
    </source>
</evidence>
<feature type="compositionally biased region" description="Gly residues" evidence="8">
    <location>
        <begin position="750"/>
        <end position="759"/>
    </location>
</feature>
<dbReference type="AlphaFoldDB" id="A0A0L0C1S8"/>
<feature type="domain" description="C2H2-type" evidence="10">
    <location>
        <begin position="632"/>
        <end position="659"/>
    </location>
</feature>
<evidence type="ECO:0000256" key="5">
    <source>
        <dbReference type="ARBA" id="ARBA00022833"/>
    </source>
</evidence>
<keyword evidence="2" id="KW-0479">Metal-binding</keyword>
<organism evidence="11 12">
    <name type="scientific">Lucilia cuprina</name>
    <name type="common">Green bottle fly</name>
    <name type="synonym">Australian sheep blowfly</name>
    <dbReference type="NCBI Taxonomy" id="7375"/>
    <lineage>
        <taxon>Eukaryota</taxon>
        <taxon>Metazoa</taxon>
        <taxon>Ecdysozoa</taxon>
        <taxon>Arthropoda</taxon>
        <taxon>Hexapoda</taxon>
        <taxon>Insecta</taxon>
        <taxon>Pterygota</taxon>
        <taxon>Neoptera</taxon>
        <taxon>Endopterygota</taxon>
        <taxon>Diptera</taxon>
        <taxon>Brachycera</taxon>
        <taxon>Muscomorpha</taxon>
        <taxon>Oestroidea</taxon>
        <taxon>Calliphoridae</taxon>
        <taxon>Luciliinae</taxon>
        <taxon>Lucilia</taxon>
    </lineage>
</organism>
<protein>
    <submittedName>
        <fullName evidence="11">Uncharacterized protein</fullName>
    </submittedName>
</protein>
<evidence type="ECO:0000256" key="8">
    <source>
        <dbReference type="SAM" id="MobiDB-lite"/>
    </source>
</evidence>
<feature type="region of interest" description="Disordered" evidence="8">
    <location>
        <begin position="61"/>
        <end position="108"/>
    </location>
</feature>